<dbReference type="SMART" id="SM00100">
    <property type="entry name" value="cNMP"/>
    <property type="match status" value="1"/>
</dbReference>
<dbReference type="PROSITE" id="PS51063">
    <property type="entry name" value="HTH_CRP_2"/>
    <property type="match status" value="1"/>
</dbReference>
<evidence type="ECO:0000256" key="2">
    <source>
        <dbReference type="ARBA" id="ARBA00023125"/>
    </source>
</evidence>
<dbReference type="InterPro" id="IPR018488">
    <property type="entry name" value="cNMP-bd_CS"/>
</dbReference>
<dbReference type="InterPro" id="IPR018490">
    <property type="entry name" value="cNMP-bd_dom_sf"/>
</dbReference>
<dbReference type="SUPFAM" id="SSF51206">
    <property type="entry name" value="cAMP-binding domain-like"/>
    <property type="match status" value="1"/>
</dbReference>
<name>A0ABV5L109_9BACL</name>
<feature type="domain" description="HTH crp-type" evidence="6">
    <location>
        <begin position="149"/>
        <end position="220"/>
    </location>
</feature>
<dbReference type="InterPro" id="IPR014710">
    <property type="entry name" value="RmlC-like_jellyroll"/>
</dbReference>
<dbReference type="EMBL" id="JBHMDO010000056">
    <property type="protein sequence ID" value="MFB9331131.1"/>
    <property type="molecule type" value="Genomic_DNA"/>
</dbReference>
<gene>
    <name evidence="7" type="ORF">ACFFSY_34790</name>
</gene>
<accession>A0ABV5L109</accession>
<dbReference type="PANTHER" id="PTHR24567:SF26">
    <property type="entry name" value="REGULATORY PROTEIN YEIL"/>
    <property type="match status" value="1"/>
</dbReference>
<dbReference type="InterPro" id="IPR036390">
    <property type="entry name" value="WH_DNA-bd_sf"/>
</dbReference>
<dbReference type="Proteomes" id="UP001589747">
    <property type="component" value="Unassembled WGS sequence"/>
</dbReference>
<evidence type="ECO:0000256" key="3">
    <source>
        <dbReference type="ARBA" id="ARBA00023159"/>
    </source>
</evidence>
<keyword evidence="1" id="KW-0805">Transcription regulation</keyword>
<keyword evidence="4" id="KW-0804">Transcription</keyword>
<evidence type="ECO:0000256" key="1">
    <source>
        <dbReference type="ARBA" id="ARBA00023015"/>
    </source>
</evidence>
<evidence type="ECO:0000256" key="4">
    <source>
        <dbReference type="ARBA" id="ARBA00023163"/>
    </source>
</evidence>
<comment type="caution">
    <text evidence="7">The sequence shown here is derived from an EMBL/GenBank/DDBJ whole genome shotgun (WGS) entry which is preliminary data.</text>
</comment>
<evidence type="ECO:0000313" key="7">
    <source>
        <dbReference type="EMBL" id="MFB9331131.1"/>
    </source>
</evidence>
<dbReference type="PROSITE" id="PS00888">
    <property type="entry name" value="CNMP_BINDING_1"/>
    <property type="match status" value="1"/>
</dbReference>
<dbReference type="Gene3D" id="2.60.120.10">
    <property type="entry name" value="Jelly Rolls"/>
    <property type="match status" value="1"/>
</dbReference>
<keyword evidence="8" id="KW-1185">Reference proteome</keyword>
<dbReference type="RefSeq" id="WP_377503174.1">
    <property type="nucleotide sequence ID" value="NZ_JBHMDO010000056.1"/>
</dbReference>
<keyword evidence="3" id="KW-0010">Activator</keyword>
<dbReference type="InterPro" id="IPR050397">
    <property type="entry name" value="Env_Response_Regulators"/>
</dbReference>
<proteinExistence type="predicted"/>
<dbReference type="SUPFAM" id="SSF46785">
    <property type="entry name" value="Winged helix' DNA-binding domain"/>
    <property type="match status" value="1"/>
</dbReference>
<organism evidence="7 8">
    <name type="scientific">Paenibacillus aurantiacus</name>
    <dbReference type="NCBI Taxonomy" id="1936118"/>
    <lineage>
        <taxon>Bacteria</taxon>
        <taxon>Bacillati</taxon>
        <taxon>Bacillota</taxon>
        <taxon>Bacilli</taxon>
        <taxon>Bacillales</taxon>
        <taxon>Paenibacillaceae</taxon>
        <taxon>Paenibacillus</taxon>
    </lineage>
</organism>
<dbReference type="Pfam" id="PF00027">
    <property type="entry name" value="cNMP_binding"/>
    <property type="match status" value="1"/>
</dbReference>
<evidence type="ECO:0000313" key="8">
    <source>
        <dbReference type="Proteomes" id="UP001589747"/>
    </source>
</evidence>
<dbReference type="PROSITE" id="PS50042">
    <property type="entry name" value="CNMP_BINDING_3"/>
    <property type="match status" value="1"/>
</dbReference>
<dbReference type="InterPro" id="IPR000595">
    <property type="entry name" value="cNMP-bd_dom"/>
</dbReference>
<dbReference type="Pfam" id="PF13545">
    <property type="entry name" value="HTH_Crp_2"/>
    <property type="match status" value="1"/>
</dbReference>
<dbReference type="InterPro" id="IPR012318">
    <property type="entry name" value="HTH_CRP"/>
</dbReference>
<protein>
    <submittedName>
        <fullName evidence="7">Crp/Fnr family transcriptional regulator</fullName>
    </submittedName>
</protein>
<dbReference type="PANTHER" id="PTHR24567">
    <property type="entry name" value="CRP FAMILY TRANSCRIPTIONAL REGULATORY PROTEIN"/>
    <property type="match status" value="1"/>
</dbReference>
<evidence type="ECO:0000259" key="6">
    <source>
        <dbReference type="PROSITE" id="PS51063"/>
    </source>
</evidence>
<sequence>MSEPLDSRLLHEYLRDPELARVFPEALVPHMSLRRFEQGELICAQGERAEELFVLVKGKLKVYTNTAEGRTLLLCFKTPIEVIGDLEYVSQTDIHNTVEAVGAVHMIAIPYKWLRKYGQDHAPLLDFLLRLMTRKFLIKSNLTNLNLLYPVEVRLASYLLSVCFDETDADFRGRLPVRRLKDAANSMGTSYRHLNRVIQQFCEAGLIERVDGHLVVLDKAGLQAKAADRNIYE</sequence>
<reference evidence="7 8" key="1">
    <citation type="submission" date="2024-09" db="EMBL/GenBank/DDBJ databases">
        <authorList>
            <person name="Sun Q."/>
            <person name="Mori K."/>
        </authorList>
    </citation>
    <scope>NUCLEOTIDE SEQUENCE [LARGE SCALE GENOMIC DNA]</scope>
    <source>
        <strain evidence="7 8">TISTR 2452</strain>
    </source>
</reference>
<evidence type="ECO:0000259" key="5">
    <source>
        <dbReference type="PROSITE" id="PS50042"/>
    </source>
</evidence>
<dbReference type="CDD" id="cd00038">
    <property type="entry name" value="CAP_ED"/>
    <property type="match status" value="1"/>
</dbReference>
<keyword evidence="2" id="KW-0238">DNA-binding</keyword>
<feature type="domain" description="Cyclic nucleotide-binding" evidence="5">
    <location>
        <begin position="27"/>
        <end position="116"/>
    </location>
</feature>